<evidence type="ECO:0000256" key="1">
    <source>
        <dbReference type="SAM" id="MobiDB-lite"/>
    </source>
</evidence>
<organism evidence="3 4">
    <name type="scientific">Pseudonocardia spirodelae</name>
    <dbReference type="NCBI Taxonomy" id="3133431"/>
    <lineage>
        <taxon>Bacteria</taxon>
        <taxon>Bacillati</taxon>
        <taxon>Actinomycetota</taxon>
        <taxon>Actinomycetes</taxon>
        <taxon>Pseudonocardiales</taxon>
        <taxon>Pseudonocardiaceae</taxon>
        <taxon>Pseudonocardia</taxon>
    </lineage>
</organism>
<keyword evidence="4" id="KW-1185">Reference proteome</keyword>
<feature type="domain" description="Putative regulatory protein FmdB zinc ribbon" evidence="2">
    <location>
        <begin position="1"/>
        <end position="41"/>
    </location>
</feature>
<reference evidence="3 4" key="1">
    <citation type="submission" date="2024-03" db="EMBL/GenBank/DDBJ databases">
        <title>Draft genome sequence of Pseudonocardia sp. DW16-2.</title>
        <authorList>
            <person name="Duangmal K."/>
        </authorList>
    </citation>
    <scope>NUCLEOTIDE SEQUENCE [LARGE SCALE GENOMIC DNA]</scope>
    <source>
        <strain evidence="3 4">DW16-2</strain>
    </source>
</reference>
<dbReference type="EMBL" id="JBBJUP010000003">
    <property type="protein sequence ID" value="MEJ8278153.1"/>
    <property type="molecule type" value="Genomic_DNA"/>
</dbReference>
<protein>
    <submittedName>
        <fullName evidence="3">Zinc ribbon domain-containing protein</fullName>
    </submittedName>
</protein>
<feature type="region of interest" description="Disordered" evidence="1">
    <location>
        <begin position="63"/>
        <end position="95"/>
    </location>
</feature>
<gene>
    <name evidence="3" type="ORF">WJX68_04335</name>
</gene>
<accession>A0ABU8T2J8</accession>
<dbReference type="SMART" id="SM00834">
    <property type="entry name" value="CxxC_CXXC_SSSS"/>
    <property type="match status" value="1"/>
</dbReference>
<proteinExistence type="predicted"/>
<evidence type="ECO:0000259" key="2">
    <source>
        <dbReference type="SMART" id="SM00834"/>
    </source>
</evidence>
<dbReference type="Proteomes" id="UP001364211">
    <property type="component" value="Unassembled WGS sequence"/>
</dbReference>
<dbReference type="RefSeq" id="WP_340286277.1">
    <property type="nucleotide sequence ID" value="NZ_JBBJUP010000003.1"/>
</dbReference>
<evidence type="ECO:0000313" key="3">
    <source>
        <dbReference type="EMBL" id="MEJ8278153.1"/>
    </source>
</evidence>
<name>A0ABU8T2J8_9PSEU</name>
<evidence type="ECO:0000313" key="4">
    <source>
        <dbReference type="Proteomes" id="UP001364211"/>
    </source>
</evidence>
<dbReference type="InterPro" id="IPR013429">
    <property type="entry name" value="Regulatory_FmdB_Zinc_ribbon"/>
</dbReference>
<comment type="caution">
    <text evidence="3">The sequence shown here is derived from an EMBL/GenBank/DDBJ whole genome shotgun (WGS) entry which is preliminary data.</text>
</comment>
<sequence>MIVYQFGCPDHGPFDVRLPLGSAPARHPCPDCGLGAVRRWSTTPLVGDARARRTAVLDHCERSRTEPEVVHRLPGRPAHGRRPAPSPATAHLPRP</sequence>